<feature type="domain" description="Alpha-D-phosphohexomutase alpha/beta/alpha" evidence="13">
    <location>
        <begin position="161"/>
        <end position="258"/>
    </location>
</feature>
<dbReference type="FunFam" id="3.40.120.10:FF:000002">
    <property type="entry name" value="Phosphoglucosamine mutase"/>
    <property type="match status" value="1"/>
</dbReference>
<dbReference type="Gene3D" id="3.30.310.50">
    <property type="entry name" value="Alpha-D-phosphohexomutase, C-terminal domain"/>
    <property type="match status" value="1"/>
</dbReference>
<dbReference type="Pfam" id="PF02879">
    <property type="entry name" value="PGM_PMM_II"/>
    <property type="match status" value="1"/>
</dbReference>
<evidence type="ECO:0000259" key="12">
    <source>
        <dbReference type="Pfam" id="PF02878"/>
    </source>
</evidence>
<dbReference type="Proteomes" id="UP000002012">
    <property type="component" value="Chromosome"/>
</dbReference>
<proteinExistence type="inferred from homology"/>
<dbReference type="InterPro" id="IPR036900">
    <property type="entry name" value="A-D-PHexomutase_C_sf"/>
</dbReference>
<dbReference type="CDD" id="cd05802">
    <property type="entry name" value="GlmM"/>
    <property type="match status" value="1"/>
</dbReference>
<reference evidence="15 16" key="1">
    <citation type="journal article" date="2010" name="Stand. Genomic Sci.">
        <title>Complete genome sequence of Denitrovibrio acetiphilus type strain (N2460).</title>
        <authorList>
            <person name="Kiss H."/>
            <person name="Lang E."/>
            <person name="Lapidus A."/>
            <person name="Copeland A."/>
            <person name="Nolan M."/>
            <person name="Glavina Del Rio T."/>
            <person name="Chen F."/>
            <person name="Lucas S."/>
            <person name="Tice H."/>
            <person name="Cheng J.F."/>
            <person name="Han C."/>
            <person name="Goodwin L."/>
            <person name="Pitluck S."/>
            <person name="Liolios K."/>
            <person name="Pati A."/>
            <person name="Ivanova N."/>
            <person name="Mavromatis K."/>
            <person name="Chen A."/>
            <person name="Palaniappan K."/>
            <person name="Land M."/>
            <person name="Hauser L."/>
            <person name="Chang Y.J."/>
            <person name="Jeffries C.D."/>
            <person name="Detter J.C."/>
            <person name="Brettin T."/>
            <person name="Spring S."/>
            <person name="Rohde M."/>
            <person name="Goker M."/>
            <person name="Woyke T."/>
            <person name="Bristow J."/>
            <person name="Eisen J.A."/>
            <person name="Markowitz V."/>
            <person name="Hugenholtz P."/>
            <person name="Kyrpides N.C."/>
            <person name="Klenk H.P."/>
        </authorList>
    </citation>
    <scope>NUCLEOTIDE SEQUENCE [LARGE SCALE GENOMIC DNA]</scope>
    <source>
        <strain evidence="16">DSM 12809 / NBRC 114555 / N2460</strain>
    </source>
</reference>
<evidence type="ECO:0000256" key="3">
    <source>
        <dbReference type="ARBA" id="ARBA00022723"/>
    </source>
</evidence>
<dbReference type="SUPFAM" id="SSF55957">
    <property type="entry name" value="Phosphoglucomutase, C-terminal domain"/>
    <property type="match status" value="1"/>
</dbReference>
<feature type="modified residue" description="Phosphoserine" evidence="8">
    <location>
        <position position="102"/>
    </location>
</feature>
<evidence type="ECO:0000256" key="4">
    <source>
        <dbReference type="ARBA" id="ARBA00022842"/>
    </source>
</evidence>
<dbReference type="InterPro" id="IPR005844">
    <property type="entry name" value="A-D-PHexomutase_a/b/a-I"/>
</dbReference>
<dbReference type="GO" id="GO:0005829">
    <property type="term" value="C:cytosol"/>
    <property type="evidence" value="ECO:0007669"/>
    <property type="project" value="TreeGrafter"/>
</dbReference>
<dbReference type="OrthoDB" id="9803322at2"/>
<evidence type="ECO:0000256" key="6">
    <source>
        <dbReference type="ARBA" id="ARBA00066330"/>
    </source>
</evidence>
<evidence type="ECO:0000256" key="7">
    <source>
        <dbReference type="ARBA" id="ARBA00068193"/>
    </source>
</evidence>
<dbReference type="PaxDb" id="522772-Dacet_1300"/>
<dbReference type="KEGG" id="dap:Dacet_1300"/>
<dbReference type="FunFam" id="3.40.120.10:FF:000001">
    <property type="entry name" value="Phosphoglucosamine mutase"/>
    <property type="match status" value="1"/>
</dbReference>
<dbReference type="GO" id="GO:0008966">
    <property type="term" value="F:phosphoglucosamine mutase activity"/>
    <property type="evidence" value="ECO:0007669"/>
    <property type="project" value="UniProtKB-UniRule"/>
</dbReference>
<dbReference type="GO" id="GO:0009252">
    <property type="term" value="P:peptidoglycan biosynthetic process"/>
    <property type="evidence" value="ECO:0007669"/>
    <property type="project" value="TreeGrafter"/>
</dbReference>
<protein>
    <recommendedName>
        <fullName evidence="7 8">Phosphoglucosamine mutase</fullName>
        <ecNumber evidence="6 8">5.4.2.10</ecNumber>
    </recommendedName>
</protein>
<dbReference type="GO" id="GO:0000287">
    <property type="term" value="F:magnesium ion binding"/>
    <property type="evidence" value="ECO:0007669"/>
    <property type="project" value="UniProtKB-UniRule"/>
</dbReference>
<dbReference type="InterPro" id="IPR005845">
    <property type="entry name" value="A-D-PHexomutase_a/b/a-II"/>
</dbReference>
<dbReference type="EC" id="5.4.2.10" evidence="6 8"/>
<accession>D4H7S3</accession>
<comment type="similarity">
    <text evidence="1 8 9">Belongs to the phosphohexose mutase family.</text>
</comment>
<organism evidence="15 16">
    <name type="scientific">Denitrovibrio acetiphilus (strain DSM 12809 / NBRC 114555 / N2460)</name>
    <dbReference type="NCBI Taxonomy" id="522772"/>
    <lineage>
        <taxon>Bacteria</taxon>
        <taxon>Pseudomonadati</taxon>
        <taxon>Deferribacterota</taxon>
        <taxon>Deferribacteres</taxon>
        <taxon>Deferribacterales</taxon>
        <taxon>Geovibrionaceae</taxon>
        <taxon>Denitrovibrio</taxon>
    </lineage>
</organism>
<dbReference type="PANTHER" id="PTHR42946">
    <property type="entry name" value="PHOSPHOHEXOSE MUTASE"/>
    <property type="match status" value="1"/>
</dbReference>
<comment type="cofactor">
    <cofactor evidence="8">
        <name>Mg(2+)</name>
        <dbReference type="ChEBI" id="CHEBI:18420"/>
    </cofactor>
    <text evidence="8">Binds 1 Mg(2+) ion per subunit.</text>
</comment>
<dbReference type="RefSeq" id="WP_013010594.1">
    <property type="nucleotide sequence ID" value="NC_013943.1"/>
</dbReference>
<evidence type="ECO:0000259" key="11">
    <source>
        <dbReference type="Pfam" id="PF00408"/>
    </source>
</evidence>
<feature type="binding site" evidence="8">
    <location>
        <position position="245"/>
    </location>
    <ligand>
        <name>Mg(2+)</name>
        <dbReference type="ChEBI" id="CHEBI:18420"/>
    </ligand>
</feature>
<evidence type="ECO:0000313" key="16">
    <source>
        <dbReference type="Proteomes" id="UP000002012"/>
    </source>
</evidence>
<name>D4H7S3_DENA2</name>
<comment type="catalytic activity">
    <reaction evidence="8 10">
        <text>alpha-D-glucosamine 1-phosphate = D-glucosamine 6-phosphate</text>
        <dbReference type="Rhea" id="RHEA:23424"/>
        <dbReference type="ChEBI" id="CHEBI:58516"/>
        <dbReference type="ChEBI" id="CHEBI:58725"/>
        <dbReference type="EC" id="5.4.2.10"/>
    </reaction>
</comment>
<gene>
    <name evidence="8" type="primary">glmM</name>
    <name evidence="15" type="ordered locus">Dacet_1300</name>
</gene>
<sequence>MRKYFGTDGVRGKANEFPMTATFALRLGQAVAKQFSNGGKKIHKVVIGKDTRVSGYMFESALVSGITSMGLDAVLVGVLPTPAISFITRSLRADAGVVISASHNPYYDNGIKFFSGDGYKLPDETEISIEQTTDEMIQNGEIPISTDRIGKAYRVDTAIGRYVEFSKSTFDKDIDLSGMRLVVDCSNGANYKVAPMAFEELAAKINVMGNEPDGMNINSGCGSVYPEAMCAKVKEKGADLGISFDGDGDRVIFSDENGEMVDGDIIMGICAKYMNSLGYLNKNTMVCTVMSNFGFEKSMLEAGVKLVRTDVGDRYVMAEMLKNGYNLGGEQSGHIIFSDYNTTGDGLVSAMQLLKVIVRSGKPLSELKKFITLYPQVLKNFKVQKKIPVDYLERTSKEIQAVNKELDGTGRVLVRYSGTENKLRVMLEGEDLSRITEYAENIGANAVKEIEELS</sequence>
<dbReference type="PANTHER" id="PTHR42946:SF1">
    <property type="entry name" value="PHOSPHOGLUCOMUTASE (ALPHA-D-GLUCOSE-1,6-BISPHOSPHATE-DEPENDENT)"/>
    <property type="match status" value="1"/>
</dbReference>
<dbReference type="InterPro" id="IPR050060">
    <property type="entry name" value="Phosphoglucosamine_mutase"/>
</dbReference>
<keyword evidence="3 8" id="KW-0479">Metal-binding</keyword>
<dbReference type="PROSITE" id="PS00710">
    <property type="entry name" value="PGM_PMM"/>
    <property type="match status" value="1"/>
</dbReference>
<dbReference type="InterPro" id="IPR016055">
    <property type="entry name" value="A-D-PHexomutase_a/b/a-I/II/III"/>
</dbReference>
<dbReference type="InterPro" id="IPR005846">
    <property type="entry name" value="A-D-PHexomutase_a/b/a-III"/>
</dbReference>
<dbReference type="GO" id="GO:0004615">
    <property type="term" value="F:phosphomannomutase activity"/>
    <property type="evidence" value="ECO:0007669"/>
    <property type="project" value="TreeGrafter"/>
</dbReference>
<dbReference type="eggNOG" id="COG1109">
    <property type="taxonomic scope" value="Bacteria"/>
</dbReference>
<dbReference type="NCBIfam" id="TIGR01455">
    <property type="entry name" value="glmM"/>
    <property type="match status" value="1"/>
</dbReference>
<dbReference type="AlphaFoldDB" id="D4H7S3"/>
<dbReference type="Pfam" id="PF02878">
    <property type="entry name" value="PGM_PMM_I"/>
    <property type="match status" value="1"/>
</dbReference>
<feature type="binding site" evidence="8">
    <location>
        <position position="247"/>
    </location>
    <ligand>
        <name>Mg(2+)</name>
        <dbReference type="ChEBI" id="CHEBI:18420"/>
    </ligand>
</feature>
<comment type="function">
    <text evidence="8 10">Catalyzes the conversion of glucosamine-6-phosphate to glucosamine-1-phosphate.</text>
</comment>
<dbReference type="STRING" id="522772.Dacet_1300"/>
<dbReference type="Gene3D" id="3.40.120.10">
    <property type="entry name" value="Alpha-D-Glucose-1,6-Bisphosphate, subunit A, domain 3"/>
    <property type="match status" value="3"/>
</dbReference>
<evidence type="ECO:0000256" key="1">
    <source>
        <dbReference type="ARBA" id="ARBA00010231"/>
    </source>
</evidence>
<dbReference type="InParanoid" id="D4H7S3"/>
<keyword evidence="5 8" id="KW-0413">Isomerase</keyword>
<keyword evidence="2 8" id="KW-0597">Phosphoprotein</keyword>
<dbReference type="HOGENOM" id="CLU_016950_7_0_0"/>
<dbReference type="EMBL" id="CP001968">
    <property type="protein sequence ID" value="ADD68072.1"/>
    <property type="molecule type" value="Genomic_DNA"/>
</dbReference>
<feature type="binding site" evidence="8">
    <location>
        <position position="249"/>
    </location>
    <ligand>
        <name>Mg(2+)</name>
        <dbReference type="ChEBI" id="CHEBI:18420"/>
    </ligand>
</feature>
<dbReference type="InterPro" id="IPR006352">
    <property type="entry name" value="GlmM_bact"/>
</dbReference>
<evidence type="ECO:0000256" key="9">
    <source>
        <dbReference type="RuleBase" id="RU004326"/>
    </source>
</evidence>
<feature type="active site" description="Phosphoserine intermediate" evidence="8">
    <location>
        <position position="102"/>
    </location>
</feature>
<dbReference type="HAMAP" id="MF_01554_B">
    <property type="entry name" value="GlmM_B"/>
    <property type="match status" value="1"/>
</dbReference>
<evidence type="ECO:0000313" key="15">
    <source>
        <dbReference type="EMBL" id="ADD68072.1"/>
    </source>
</evidence>
<evidence type="ECO:0000256" key="8">
    <source>
        <dbReference type="HAMAP-Rule" id="MF_01554"/>
    </source>
</evidence>
<feature type="domain" description="Alpha-D-phosphohexomutase alpha/beta/alpha" evidence="12">
    <location>
        <begin position="2"/>
        <end position="135"/>
    </location>
</feature>
<evidence type="ECO:0000259" key="14">
    <source>
        <dbReference type="Pfam" id="PF02880"/>
    </source>
</evidence>
<dbReference type="GO" id="GO:0005975">
    <property type="term" value="P:carbohydrate metabolic process"/>
    <property type="evidence" value="ECO:0007669"/>
    <property type="project" value="InterPro"/>
</dbReference>
<comment type="PTM">
    <text evidence="8">Activated by phosphorylation.</text>
</comment>
<dbReference type="Pfam" id="PF00408">
    <property type="entry name" value="PGM_PMM_IV"/>
    <property type="match status" value="1"/>
</dbReference>
<feature type="domain" description="Alpha-D-phosphohexomutase C-terminal" evidence="11">
    <location>
        <begin position="378"/>
        <end position="442"/>
    </location>
</feature>
<evidence type="ECO:0000259" key="13">
    <source>
        <dbReference type="Pfam" id="PF02879"/>
    </source>
</evidence>
<dbReference type="NCBIfam" id="NF008139">
    <property type="entry name" value="PRK10887.1"/>
    <property type="match status" value="1"/>
</dbReference>
<dbReference type="GO" id="GO:0006048">
    <property type="term" value="P:UDP-N-acetylglucosamine biosynthetic process"/>
    <property type="evidence" value="ECO:0007669"/>
    <property type="project" value="TreeGrafter"/>
</dbReference>
<dbReference type="InterPro" id="IPR005841">
    <property type="entry name" value="Alpha-D-phosphohexomutase_SF"/>
</dbReference>
<dbReference type="SUPFAM" id="SSF53738">
    <property type="entry name" value="Phosphoglucomutase, first 3 domains"/>
    <property type="match status" value="3"/>
</dbReference>
<feature type="binding site" description="via phosphate group" evidence="8">
    <location>
        <position position="102"/>
    </location>
    <ligand>
        <name>Mg(2+)</name>
        <dbReference type="ChEBI" id="CHEBI:18420"/>
    </ligand>
</feature>
<evidence type="ECO:0000256" key="10">
    <source>
        <dbReference type="RuleBase" id="RU004327"/>
    </source>
</evidence>
<dbReference type="Pfam" id="PF02880">
    <property type="entry name" value="PGM_PMM_III"/>
    <property type="match status" value="1"/>
</dbReference>
<keyword evidence="4 8" id="KW-0460">Magnesium</keyword>
<dbReference type="FunCoup" id="D4H7S3">
    <property type="interactions" value="406"/>
</dbReference>
<dbReference type="InterPro" id="IPR005843">
    <property type="entry name" value="A-D-PHexomutase_C"/>
</dbReference>
<keyword evidence="16" id="KW-1185">Reference proteome</keyword>
<evidence type="ECO:0000256" key="2">
    <source>
        <dbReference type="ARBA" id="ARBA00022553"/>
    </source>
</evidence>
<dbReference type="InterPro" id="IPR016066">
    <property type="entry name" value="A-D-PHexomutase_CS"/>
</dbReference>
<dbReference type="PRINTS" id="PR00509">
    <property type="entry name" value="PGMPMM"/>
</dbReference>
<feature type="domain" description="Alpha-D-phosphohexomutase alpha/beta/alpha" evidence="14">
    <location>
        <begin position="262"/>
        <end position="369"/>
    </location>
</feature>
<evidence type="ECO:0000256" key="5">
    <source>
        <dbReference type="ARBA" id="ARBA00023235"/>
    </source>
</evidence>